<dbReference type="OrthoDB" id="4978615at2759"/>
<evidence type="ECO:0000313" key="2">
    <source>
        <dbReference type="Proteomes" id="UP000245910"/>
    </source>
</evidence>
<protein>
    <submittedName>
        <fullName evidence="1">Uncharacterized protein</fullName>
    </submittedName>
</protein>
<accession>A0A2L2TAI0</accession>
<dbReference type="Proteomes" id="UP000245910">
    <property type="component" value="Chromosome II"/>
</dbReference>
<evidence type="ECO:0000313" key="1">
    <source>
        <dbReference type="EMBL" id="CEI62331.1"/>
    </source>
</evidence>
<name>A0A2L2TAI0_9HYPO</name>
<keyword evidence="2" id="KW-1185">Reference proteome</keyword>
<sequence length="79" mass="9060">MPETTKTIRADHKKWKCNNNVDNKPCGKINDMSIYLCNCGSCRKADDEALTADGSTIGRMYKLHDDLSEDWEYFSPQKL</sequence>
<dbReference type="AlphaFoldDB" id="A0A2L2TAI0"/>
<proteinExistence type="predicted"/>
<reference evidence="2" key="1">
    <citation type="submission" date="2014-10" db="EMBL/GenBank/DDBJ databases">
        <authorList>
            <person name="King R."/>
        </authorList>
    </citation>
    <scope>NUCLEOTIDE SEQUENCE [LARGE SCALE GENOMIC DNA]</scope>
    <source>
        <strain evidence="2">A3/5</strain>
    </source>
</reference>
<organism evidence="1 2">
    <name type="scientific">Fusarium venenatum</name>
    <dbReference type="NCBI Taxonomy" id="56646"/>
    <lineage>
        <taxon>Eukaryota</taxon>
        <taxon>Fungi</taxon>
        <taxon>Dikarya</taxon>
        <taxon>Ascomycota</taxon>
        <taxon>Pezizomycotina</taxon>
        <taxon>Sordariomycetes</taxon>
        <taxon>Hypocreomycetidae</taxon>
        <taxon>Hypocreales</taxon>
        <taxon>Nectriaceae</taxon>
        <taxon>Fusarium</taxon>
    </lineage>
</organism>
<dbReference type="EMBL" id="LN649230">
    <property type="protein sequence ID" value="CEI62331.1"/>
    <property type="molecule type" value="Genomic_DNA"/>
</dbReference>